<dbReference type="PANTHER" id="PTHR43727:SF1">
    <property type="entry name" value="CARBOXYNORSPERMIDINE_CARBOXYSPERMIDINE DECARBOXYLASE"/>
    <property type="match status" value="1"/>
</dbReference>
<dbReference type="GO" id="GO:0008295">
    <property type="term" value="P:spermidine biosynthetic process"/>
    <property type="evidence" value="ECO:0007669"/>
    <property type="project" value="UniProtKB-KW"/>
</dbReference>
<dbReference type="GO" id="GO:0008836">
    <property type="term" value="F:diaminopimelate decarboxylase activity"/>
    <property type="evidence" value="ECO:0007669"/>
    <property type="project" value="TreeGrafter"/>
</dbReference>
<dbReference type="InterPro" id="IPR009006">
    <property type="entry name" value="Ala_racemase/Decarboxylase_C"/>
</dbReference>
<dbReference type="AlphaFoldDB" id="A0A2T4VZ69"/>
<dbReference type="CDD" id="cd06829">
    <property type="entry name" value="PLPDE_III_CANSDC"/>
    <property type="match status" value="1"/>
</dbReference>
<comment type="subunit">
    <text evidence="11">Homodimer.</text>
</comment>
<comment type="catalytic activity">
    <reaction evidence="9 11">
        <text>carboxyspermidine + H(+) = spermidine + CO2</text>
        <dbReference type="Rhea" id="RHEA:34095"/>
        <dbReference type="ChEBI" id="CHEBI:15378"/>
        <dbReference type="ChEBI" id="CHEBI:16526"/>
        <dbReference type="ChEBI" id="CHEBI:57834"/>
        <dbReference type="ChEBI" id="CHEBI:65072"/>
        <dbReference type="EC" id="4.1.1.96"/>
    </reaction>
</comment>
<keyword evidence="11" id="KW-0963">Cytoplasm</keyword>
<dbReference type="InterPro" id="IPR005730">
    <property type="entry name" value="Nsp_de-COase"/>
</dbReference>
<dbReference type="InterPro" id="IPR022643">
    <property type="entry name" value="De-COase2_C"/>
</dbReference>
<comment type="caution">
    <text evidence="14">The sequence shown here is derived from an EMBL/GenBank/DDBJ whole genome shotgun (WGS) entry which is preliminary data.</text>
</comment>
<organism evidence="14 15">
    <name type="scientific">Candidatus Liberibacter europaeus</name>
    <dbReference type="NCBI Taxonomy" id="744859"/>
    <lineage>
        <taxon>Bacteria</taxon>
        <taxon>Pseudomonadati</taxon>
        <taxon>Pseudomonadota</taxon>
        <taxon>Alphaproteobacteria</taxon>
        <taxon>Hyphomicrobiales</taxon>
        <taxon>Rhizobiaceae</taxon>
        <taxon>Liberibacter</taxon>
    </lineage>
</organism>
<evidence type="ECO:0000256" key="10">
    <source>
        <dbReference type="ARBA" id="ARBA00047389"/>
    </source>
</evidence>
<comment type="function">
    <text evidence="11">Catalyzes the decarboxylation of carboxynorspermidine and carboxyspermidine.</text>
</comment>
<gene>
    <name evidence="14" type="ORF">C4617_01295</name>
</gene>
<keyword evidence="4 11" id="KW-0210">Decarboxylase</keyword>
<dbReference type="SUPFAM" id="SSF50621">
    <property type="entry name" value="Alanine racemase C-terminal domain-like"/>
    <property type="match status" value="1"/>
</dbReference>
<dbReference type="Pfam" id="PF00278">
    <property type="entry name" value="Orn_DAP_Arg_deC"/>
    <property type="match status" value="1"/>
</dbReference>
<dbReference type="GO" id="GO:0009089">
    <property type="term" value="P:lysine biosynthetic process via diaminopimelate"/>
    <property type="evidence" value="ECO:0007669"/>
    <property type="project" value="TreeGrafter"/>
</dbReference>
<sequence length="367" mass="41274">MISTPYYLIDSQKLLNNLEKASYVRQNSGAKLLLALKCFSSWKIFKIISKYMDGTTSSSLYEAMLGNTKFGGETHAYSVAYKDSEIDEVLSNCDKIIFNTVDQLSQFQARATKSKKKIGLRINPSVSHSNFILADPNCPFSRLGELDKNKIESEIKHISGFMFHNNCENKSFPIFNSMLKHIENKFGDFIHQVEWISLGGGIHFTGENYPIDDFCQRLKEFAAKYDVQVYLEPGEAIVTGTTSLEVTVIATSTNNKNLAIVDSSVEAHIPDFLLYQQSAIISPNTGPYTAMVCGRSCLAGDIFGEFNFKQPVKIGDKISFEDVASYNMIKKNWFNGINMPTIAVKNLDGTIQILREFSYNDYYHSLS</sequence>
<name>A0A2T4VZ69_9HYPH</name>
<feature type="binding site" evidence="12">
    <location>
        <position position="271"/>
    </location>
    <ligand>
        <name>substrate</name>
    </ligand>
</feature>
<comment type="similarity">
    <text evidence="8 11">Belongs to the Orn/Lys/Arg decarboxylase class-II family. NspC subfamily.</text>
</comment>
<evidence type="ECO:0000256" key="12">
    <source>
        <dbReference type="PIRSR" id="PIRSR038941-1"/>
    </source>
</evidence>
<reference evidence="15" key="1">
    <citation type="submission" date="2018-02" db="EMBL/GenBank/DDBJ databases">
        <title>Genome sequence of Candidatus Liberibacter europaeus.</title>
        <authorList>
            <person name="Frampton R.A."/>
            <person name="Thompson S.M."/>
            <person name="David C."/>
            <person name="Addison S.M."/>
            <person name="Smith G.R."/>
        </authorList>
    </citation>
    <scope>NUCLEOTIDE SEQUENCE [LARGE SCALE GENOMIC DNA]</scope>
</reference>
<evidence type="ECO:0000256" key="1">
    <source>
        <dbReference type="ARBA" id="ARBA00001933"/>
    </source>
</evidence>
<evidence type="ECO:0000256" key="11">
    <source>
        <dbReference type="PIRNR" id="PIRNR038941"/>
    </source>
</evidence>
<dbReference type="Proteomes" id="UP000240811">
    <property type="component" value="Unassembled WGS sequence"/>
</dbReference>
<dbReference type="PIRSF" id="PIRSF038941">
    <property type="entry name" value="NspC"/>
    <property type="match status" value="1"/>
</dbReference>
<dbReference type="InterPro" id="IPR029066">
    <property type="entry name" value="PLP-binding_barrel"/>
</dbReference>
<evidence type="ECO:0000256" key="4">
    <source>
        <dbReference type="ARBA" id="ARBA00022793"/>
    </source>
</evidence>
<proteinExistence type="inferred from homology"/>
<evidence type="ECO:0000256" key="3">
    <source>
        <dbReference type="ARBA" id="ARBA00013633"/>
    </source>
</evidence>
<dbReference type="PANTHER" id="PTHR43727">
    <property type="entry name" value="DIAMINOPIMELATE DECARBOXYLASE"/>
    <property type="match status" value="1"/>
</dbReference>
<feature type="binding site" evidence="12">
    <location>
        <position position="235"/>
    </location>
    <ligand>
        <name>substrate</name>
    </ligand>
</feature>
<evidence type="ECO:0000256" key="9">
    <source>
        <dbReference type="ARBA" id="ARBA00047351"/>
    </source>
</evidence>
<keyword evidence="7 11" id="KW-0456">Lyase</keyword>
<dbReference type="SUPFAM" id="SSF51419">
    <property type="entry name" value="PLP-binding barrel"/>
    <property type="match status" value="1"/>
</dbReference>
<evidence type="ECO:0000256" key="8">
    <source>
        <dbReference type="ARBA" id="ARBA00025802"/>
    </source>
</evidence>
<evidence type="ECO:0000256" key="7">
    <source>
        <dbReference type="ARBA" id="ARBA00023239"/>
    </source>
</evidence>
<accession>A0A2T4VZ69</accession>
<evidence type="ECO:0000256" key="6">
    <source>
        <dbReference type="ARBA" id="ARBA00023066"/>
    </source>
</evidence>
<dbReference type="EMBL" id="PSQJ01000001">
    <property type="protein sequence ID" value="PTL87065.1"/>
    <property type="molecule type" value="Genomic_DNA"/>
</dbReference>
<evidence type="ECO:0000256" key="5">
    <source>
        <dbReference type="ARBA" id="ARBA00022898"/>
    </source>
</evidence>
<dbReference type="Gene3D" id="2.40.37.10">
    <property type="entry name" value="Lyase, Ornithine Decarboxylase, Chain A, domain 1"/>
    <property type="match status" value="1"/>
</dbReference>
<comment type="cofactor">
    <cofactor evidence="1 11">
        <name>pyridoxal 5'-phosphate</name>
        <dbReference type="ChEBI" id="CHEBI:597326"/>
    </cofactor>
</comment>
<evidence type="ECO:0000313" key="15">
    <source>
        <dbReference type="Proteomes" id="UP000240811"/>
    </source>
</evidence>
<dbReference type="GO" id="GO:0045312">
    <property type="term" value="P:nor-spermidine biosynthetic process"/>
    <property type="evidence" value="ECO:0007669"/>
    <property type="project" value="InterPro"/>
</dbReference>
<feature type="domain" description="Orn/DAP/Arg decarboxylase 2 C-terminal" evidence="13">
    <location>
        <begin position="243"/>
        <end position="323"/>
    </location>
</feature>
<evidence type="ECO:0000313" key="14">
    <source>
        <dbReference type="EMBL" id="PTL87065.1"/>
    </source>
</evidence>
<evidence type="ECO:0000259" key="13">
    <source>
        <dbReference type="Pfam" id="PF00278"/>
    </source>
</evidence>
<keyword evidence="11" id="KW-0620">Polyamine biosynthesis</keyword>
<keyword evidence="6 11" id="KW-0745">Spermidine biosynthesis</keyword>
<comment type="subcellular location">
    <subcellularLocation>
        <location evidence="11">Cytoplasm</location>
    </subcellularLocation>
</comment>
<keyword evidence="5 11" id="KW-0663">Pyridoxal phosphate</keyword>
<dbReference type="GO" id="GO:0005737">
    <property type="term" value="C:cytoplasm"/>
    <property type="evidence" value="ECO:0007669"/>
    <property type="project" value="UniProtKB-SubCell"/>
</dbReference>
<evidence type="ECO:0000256" key="2">
    <source>
        <dbReference type="ARBA" id="ARBA00012259"/>
    </source>
</evidence>
<protein>
    <recommendedName>
        <fullName evidence="3 11">Carboxynorspermidine/carboxyspermidine decarboxylase</fullName>
        <shortName evidence="11">CANS DC/CAS DC</shortName>
        <shortName evidence="11">CANSDC/CASDC</shortName>
        <ecNumber evidence="2 11">4.1.1.96</ecNumber>
    </recommendedName>
</protein>
<dbReference type="EC" id="4.1.1.96" evidence="2 11"/>
<dbReference type="Gene3D" id="3.20.20.10">
    <property type="entry name" value="Alanine racemase"/>
    <property type="match status" value="1"/>
</dbReference>
<comment type="catalytic activity">
    <reaction evidence="10 11">
        <text>carboxynorspermidine + H(+) = norspermidine + CO2</text>
        <dbReference type="Rhea" id="RHEA:34099"/>
        <dbReference type="ChEBI" id="CHEBI:15378"/>
        <dbReference type="ChEBI" id="CHEBI:16526"/>
        <dbReference type="ChEBI" id="CHEBI:57920"/>
        <dbReference type="ChEBI" id="CHEBI:65070"/>
        <dbReference type="EC" id="4.1.1.96"/>
    </reaction>
</comment>